<comment type="caution">
    <text evidence="1">The sequence shown here is derived from an EMBL/GenBank/DDBJ whole genome shotgun (WGS) entry which is preliminary data.</text>
</comment>
<reference evidence="1 2" key="1">
    <citation type="journal article" date="2015" name="Appl. Environ. Microbiol.">
        <title>Nanoarchaeota, Their Sulfolobales Host, and Nanoarchaeota Virus Distribution across Yellowstone National Park Hot Springs.</title>
        <authorList>
            <person name="Munson-McGee J.H."/>
            <person name="Field E.K."/>
            <person name="Bateson M."/>
            <person name="Rooney C."/>
            <person name="Stepanauskas R."/>
            <person name="Young M.J."/>
        </authorList>
    </citation>
    <scope>NUCLEOTIDE SEQUENCE [LARGE SCALE GENOMIC DNA]</scope>
    <source>
        <strain evidence="1">SCGC AC-742_N10</strain>
    </source>
</reference>
<dbReference type="PANTHER" id="PTHR38433">
    <property type="match status" value="1"/>
</dbReference>
<evidence type="ECO:0000313" key="2">
    <source>
        <dbReference type="Proteomes" id="UP000245638"/>
    </source>
</evidence>
<dbReference type="InterPro" id="IPR012440">
    <property type="entry name" value="DUF1641"/>
</dbReference>
<dbReference type="Pfam" id="PF07849">
    <property type="entry name" value="DUF1641"/>
    <property type="match status" value="1"/>
</dbReference>
<organism evidence="1 2">
    <name type="scientific">Acidianus hospitalis</name>
    <dbReference type="NCBI Taxonomy" id="563177"/>
    <lineage>
        <taxon>Archaea</taxon>
        <taxon>Thermoproteota</taxon>
        <taxon>Thermoprotei</taxon>
        <taxon>Sulfolobales</taxon>
        <taxon>Sulfolobaceae</taxon>
        <taxon>Acidianus</taxon>
    </lineage>
</organism>
<protein>
    <recommendedName>
        <fullName evidence="3">DUF1641 domain-containing protein</fullName>
    </recommendedName>
</protein>
<name>A0A2T9XAY6_9CREN</name>
<evidence type="ECO:0000313" key="1">
    <source>
        <dbReference type="EMBL" id="PVU77231.1"/>
    </source>
</evidence>
<dbReference type="EMBL" id="QEFD01000041">
    <property type="protein sequence ID" value="PVU77231.1"/>
    <property type="molecule type" value="Genomic_DNA"/>
</dbReference>
<accession>A0A2T9XAY6</accession>
<dbReference type="PANTHER" id="PTHR38433:SF1">
    <property type="entry name" value="DUF1641 DOMAIN-CONTAINING PROTEIN"/>
    <property type="match status" value="1"/>
</dbReference>
<dbReference type="AlphaFoldDB" id="A0A2T9XAY6"/>
<proteinExistence type="predicted"/>
<evidence type="ECO:0008006" key="3">
    <source>
        <dbReference type="Google" id="ProtNLM"/>
    </source>
</evidence>
<gene>
    <name evidence="1" type="ORF">DDW13_01195</name>
</gene>
<sequence>MEEGRVQTFDELIDEIVKNKEAIESLLRLINALQKTGILPFLIGVIEKLDENLEFLSEQETLKNLSVIYGVLSGKNEVGEIKFSDIFKELQDPDVRRGIFLVLKILKAIGSANKESRP</sequence>
<dbReference type="Proteomes" id="UP000245638">
    <property type="component" value="Unassembled WGS sequence"/>
</dbReference>